<protein>
    <submittedName>
        <fullName evidence="1">Uncharacterized protein</fullName>
    </submittedName>
</protein>
<gene>
    <name evidence="2" type="ORF">HINF_LOCUS17988</name>
    <name evidence="1" type="ORF">HINF_LOCUS66229</name>
</gene>
<accession>A0AA86RHN8</accession>
<keyword evidence="3" id="KW-1185">Reference proteome</keyword>
<reference evidence="2 3" key="2">
    <citation type="submission" date="2024-07" db="EMBL/GenBank/DDBJ databases">
        <authorList>
            <person name="Akdeniz Z."/>
        </authorList>
    </citation>
    <scope>NUCLEOTIDE SEQUENCE [LARGE SCALE GENOMIC DNA]</scope>
</reference>
<dbReference type="EMBL" id="CAXDID020000045">
    <property type="protein sequence ID" value="CAL6002570.1"/>
    <property type="molecule type" value="Genomic_DNA"/>
</dbReference>
<dbReference type="Gene3D" id="1.20.120.20">
    <property type="entry name" value="Apolipoprotein"/>
    <property type="match status" value="1"/>
</dbReference>
<dbReference type="SUPFAM" id="SSF58113">
    <property type="entry name" value="Apolipoprotein A-I"/>
    <property type="match status" value="1"/>
</dbReference>
<dbReference type="Gene3D" id="2.160.20.110">
    <property type="match status" value="1"/>
</dbReference>
<evidence type="ECO:0000313" key="2">
    <source>
        <dbReference type="EMBL" id="CAL6002570.1"/>
    </source>
</evidence>
<name>A0AA86RHN8_9EUKA</name>
<dbReference type="AlphaFoldDB" id="A0AA86RHN8"/>
<reference evidence="1" key="1">
    <citation type="submission" date="2023-06" db="EMBL/GenBank/DDBJ databases">
        <authorList>
            <person name="Kurt Z."/>
        </authorList>
    </citation>
    <scope>NUCLEOTIDE SEQUENCE</scope>
</reference>
<sequence length="1125" mass="123016">MQALMSYQNNLFQMLAYSQLSLKNSRQFYFSQICNNIMVRNNVIGYCQKQSYLSSRVYSGNITHSSHKQVHYSLYATMIKDLKMNVIFQMTNLPSFALFGLTQNIQLQNSNFSVYIPQQLAFGVLICFQCDVTVQETDFVFSAQGQNISGLVLTPLKSLIINNVFTQFRLSGVNVGGVLLNGSSIDLSLVECNISGYVTSYNVSGSIAAFVGVITVHASNTKVCTNVGRFGQGTVNMFGITEICDLCRSSIYAYGLCLTAFNNSYQNNSQLICLESFQFDGEECSCPEGYIVNGTQCVKILNSINSLIYAQIQITSSFTDADNNLLANTTTLDKRIFDNITALTSKLVANSSKLEAYIISNFSKADANLLANTTKLDKRIIDNITNTINTIKTNSSNLESYIMSNFTEADANLLANTTVLDKRIADNMTAMTNKLVANSSKLEAYIVSNFTKADANLLSNTTKLDKRILDNATALLNNLKLNSSNLEAYITSNFTDADNNLLANITTLDMRIFNNITVLTSKLVANSSKLEAYIISNFSQVDANLLANTTKLDTRIQDLFANTTELDKRISDQITDLQSLIDAQQQIIQSFSQRLECTNLGFQVSGSLCWTAKVIINSKTQNTCNQIVRITMFDQYTITNSVSKSSNFSSGYVFATTNVISDAYIDISNYVYSTTVNPLFQTQSSFTNIKIRIGTQTMGTGAIISGQDQITINYLNIISKDGTKITVSSELYILAPSSSKAVINYLTINLATSSSSGNITLINSITGTMTMNNYQISGSYYSIKSVALIGLTVSSVTATITNLTFSATNFNVGNYSSYLMSYVQSSTVTFNTVAILFGSAASTQTANQIACTDTNYYIFGGLVTYLTASTTVKMNYLIYDAYVLYNADYPKNSGAIIGYSSSSTNYIYIYKVCLNFEFSTSLLIIESFGLIGLNEGGLSFTSSYITLYCVTGNYNMTGIIGNQTKNCAYSYISNVITTVNINSTAQGQIGCIFGYQEAVVCNIYNTVVNQSLLYADDRVGGFIGFSNNSVMTISNSVVKNSIFTSTNYSVGGFIGSSYDCTYKISYSALSQIEMTGQMNCGVVLGWFTTNTFTITKSTSSAITINGNLLDDCASLTNTHSLTQCS</sequence>
<evidence type="ECO:0000313" key="1">
    <source>
        <dbReference type="EMBL" id="CAI9978584.1"/>
    </source>
</evidence>
<organism evidence="1">
    <name type="scientific">Hexamita inflata</name>
    <dbReference type="NCBI Taxonomy" id="28002"/>
    <lineage>
        <taxon>Eukaryota</taxon>
        <taxon>Metamonada</taxon>
        <taxon>Diplomonadida</taxon>
        <taxon>Hexamitidae</taxon>
        <taxon>Hexamitinae</taxon>
        <taxon>Hexamita</taxon>
    </lineage>
</organism>
<proteinExistence type="predicted"/>
<dbReference type="Proteomes" id="UP001642409">
    <property type="component" value="Unassembled WGS sequence"/>
</dbReference>
<evidence type="ECO:0000313" key="3">
    <source>
        <dbReference type="Proteomes" id="UP001642409"/>
    </source>
</evidence>
<dbReference type="EMBL" id="CATOUU010001185">
    <property type="protein sequence ID" value="CAI9978584.1"/>
    <property type="molecule type" value="Genomic_DNA"/>
</dbReference>
<comment type="caution">
    <text evidence="1">The sequence shown here is derived from an EMBL/GenBank/DDBJ whole genome shotgun (WGS) entry which is preliminary data.</text>
</comment>